<name>A0A1I4QHU3_9BACI</name>
<dbReference type="OrthoDB" id="9815830at2"/>
<dbReference type="STRING" id="334253.SAMN04487943_11658"/>
<keyword evidence="12" id="KW-1185">Reference proteome</keyword>
<accession>A0A1I4QHU3</accession>
<evidence type="ECO:0000256" key="10">
    <source>
        <dbReference type="HAMAP-Rule" id="MF_00454"/>
    </source>
</evidence>
<evidence type="ECO:0000256" key="4">
    <source>
        <dbReference type="ARBA" id="ARBA00022989"/>
    </source>
</evidence>
<keyword evidence="2 10" id="KW-1003">Cell membrane</keyword>
<dbReference type="PANTHER" id="PTHR28259:SF1">
    <property type="entry name" value="FLUORIDE EXPORT PROTEIN 1-RELATED"/>
    <property type="match status" value="1"/>
</dbReference>
<dbReference type="Proteomes" id="UP000198565">
    <property type="component" value="Unassembled WGS sequence"/>
</dbReference>
<feature type="transmembrane region" description="Helical" evidence="10">
    <location>
        <begin position="97"/>
        <end position="118"/>
    </location>
</feature>
<dbReference type="NCBIfam" id="TIGR00494">
    <property type="entry name" value="crcB"/>
    <property type="match status" value="1"/>
</dbReference>
<proteinExistence type="inferred from homology"/>
<dbReference type="HAMAP" id="MF_00454">
    <property type="entry name" value="FluC"/>
    <property type="match status" value="1"/>
</dbReference>
<gene>
    <name evidence="10" type="primary">fluC</name>
    <name evidence="10" type="synonym">crcB</name>
    <name evidence="11" type="ORF">SAMN04487943_11658</name>
</gene>
<keyword evidence="10" id="KW-0813">Transport</keyword>
<feature type="transmembrane region" description="Helical" evidence="10">
    <location>
        <begin position="63"/>
        <end position="85"/>
    </location>
</feature>
<reference evidence="12" key="1">
    <citation type="submission" date="2016-10" db="EMBL/GenBank/DDBJ databases">
        <authorList>
            <person name="Varghese N."/>
            <person name="Submissions S."/>
        </authorList>
    </citation>
    <scope>NUCLEOTIDE SEQUENCE [LARGE SCALE GENOMIC DNA]</scope>
    <source>
        <strain evidence="12">CGMCC 1.4250</strain>
    </source>
</reference>
<keyword evidence="5 10" id="KW-0472">Membrane</keyword>
<evidence type="ECO:0000256" key="2">
    <source>
        <dbReference type="ARBA" id="ARBA00022475"/>
    </source>
</evidence>
<dbReference type="AlphaFoldDB" id="A0A1I4QHU3"/>
<keyword evidence="6 10" id="KW-0407">Ion channel</keyword>
<evidence type="ECO:0000313" key="12">
    <source>
        <dbReference type="Proteomes" id="UP000198565"/>
    </source>
</evidence>
<keyword evidence="10" id="KW-0915">Sodium</keyword>
<dbReference type="GO" id="GO:0005886">
    <property type="term" value="C:plasma membrane"/>
    <property type="evidence" value="ECO:0007669"/>
    <property type="project" value="UniProtKB-SubCell"/>
</dbReference>
<evidence type="ECO:0000256" key="1">
    <source>
        <dbReference type="ARBA" id="ARBA00004651"/>
    </source>
</evidence>
<comment type="activity regulation">
    <text evidence="10">Na(+) is not transported, but it plays an essential structural role and its presence is essential for fluoride channel function.</text>
</comment>
<comment type="similarity">
    <text evidence="7 10">Belongs to the fluoride channel Fluc/FEX (TC 1.A.43) family.</text>
</comment>
<comment type="catalytic activity">
    <reaction evidence="8">
        <text>fluoride(in) = fluoride(out)</text>
        <dbReference type="Rhea" id="RHEA:76159"/>
        <dbReference type="ChEBI" id="CHEBI:17051"/>
    </reaction>
    <physiologicalReaction direction="left-to-right" evidence="8">
        <dbReference type="Rhea" id="RHEA:76160"/>
    </physiologicalReaction>
</comment>
<keyword evidence="10" id="KW-0479">Metal-binding</keyword>
<dbReference type="Pfam" id="PF02537">
    <property type="entry name" value="CRCB"/>
    <property type="match status" value="1"/>
</dbReference>
<feature type="binding site" evidence="10">
    <location>
        <position position="72"/>
    </location>
    <ligand>
        <name>Na(+)</name>
        <dbReference type="ChEBI" id="CHEBI:29101"/>
        <note>structural</note>
    </ligand>
</feature>
<feature type="binding site" evidence="10">
    <location>
        <position position="75"/>
    </location>
    <ligand>
        <name>Na(+)</name>
        <dbReference type="ChEBI" id="CHEBI:29101"/>
        <note>structural</note>
    </ligand>
</feature>
<dbReference type="GO" id="GO:0140114">
    <property type="term" value="P:cellular detoxification of fluoride"/>
    <property type="evidence" value="ECO:0007669"/>
    <property type="project" value="UniProtKB-UniRule"/>
</dbReference>
<evidence type="ECO:0000256" key="9">
    <source>
        <dbReference type="ARBA" id="ARBA00049940"/>
    </source>
</evidence>
<organism evidence="11 12">
    <name type="scientific">Gracilibacillus orientalis</name>
    <dbReference type="NCBI Taxonomy" id="334253"/>
    <lineage>
        <taxon>Bacteria</taxon>
        <taxon>Bacillati</taxon>
        <taxon>Bacillota</taxon>
        <taxon>Bacilli</taxon>
        <taxon>Bacillales</taxon>
        <taxon>Bacillaceae</taxon>
        <taxon>Gracilibacillus</taxon>
    </lineage>
</organism>
<evidence type="ECO:0000256" key="8">
    <source>
        <dbReference type="ARBA" id="ARBA00035585"/>
    </source>
</evidence>
<comment type="function">
    <text evidence="9 10">Fluoride-specific ion channel. Important for reducing fluoride concentration in the cell, thus reducing its toxicity.</text>
</comment>
<evidence type="ECO:0000256" key="6">
    <source>
        <dbReference type="ARBA" id="ARBA00023303"/>
    </source>
</evidence>
<evidence type="ECO:0000313" key="11">
    <source>
        <dbReference type="EMBL" id="SFM39255.1"/>
    </source>
</evidence>
<feature type="transmembrane region" description="Helical" evidence="10">
    <location>
        <begin position="29"/>
        <end position="51"/>
    </location>
</feature>
<dbReference type="InterPro" id="IPR003691">
    <property type="entry name" value="FluC"/>
</dbReference>
<dbReference type="RefSeq" id="WP_091485945.1">
    <property type="nucleotide sequence ID" value="NZ_FOTR01000016.1"/>
</dbReference>
<dbReference type="GO" id="GO:0062054">
    <property type="term" value="F:fluoride channel activity"/>
    <property type="evidence" value="ECO:0007669"/>
    <property type="project" value="UniProtKB-UniRule"/>
</dbReference>
<evidence type="ECO:0000256" key="7">
    <source>
        <dbReference type="ARBA" id="ARBA00035120"/>
    </source>
</evidence>
<keyword evidence="10" id="KW-0406">Ion transport</keyword>
<evidence type="ECO:0000256" key="5">
    <source>
        <dbReference type="ARBA" id="ARBA00023136"/>
    </source>
</evidence>
<keyword evidence="4 10" id="KW-1133">Transmembrane helix</keyword>
<evidence type="ECO:0000256" key="3">
    <source>
        <dbReference type="ARBA" id="ARBA00022692"/>
    </source>
</evidence>
<dbReference type="GO" id="GO:0046872">
    <property type="term" value="F:metal ion binding"/>
    <property type="evidence" value="ECO:0007669"/>
    <property type="project" value="UniProtKB-KW"/>
</dbReference>
<keyword evidence="3 10" id="KW-0812">Transmembrane</keyword>
<comment type="subcellular location">
    <subcellularLocation>
        <location evidence="1 10">Cell membrane</location>
        <topology evidence="1 10">Multi-pass membrane protein</topology>
    </subcellularLocation>
</comment>
<sequence length="120" mass="13800">MSYLFVGLGGFIGAILRYMLSLRFNTSKYWLPVGTLLANFTGSILFAYTYLFYQAEWISLWTWSFLGVGICGAFTTYSTFSVEVVEMLEQKQWNKAIFYLFGSVGISFITVFTIWKIIIL</sequence>
<dbReference type="PANTHER" id="PTHR28259">
    <property type="entry name" value="FLUORIDE EXPORT PROTEIN 1-RELATED"/>
    <property type="match status" value="1"/>
</dbReference>
<dbReference type="EMBL" id="FOTR01000016">
    <property type="protein sequence ID" value="SFM39255.1"/>
    <property type="molecule type" value="Genomic_DNA"/>
</dbReference>
<protein>
    <recommendedName>
        <fullName evidence="10">Fluoride-specific ion channel FluC</fullName>
    </recommendedName>
</protein>
<feature type="transmembrane region" description="Helical" evidence="10">
    <location>
        <begin position="6"/>
        <end position="22"/>
    </location>
</feature>